<dbReference type="PRINTS" id="PR01008">
    <property type="entry name" value="FLGLRINGFLGH"/>
</dbReference>
<accession>U7DEJ9</accession>
<evidence type="ECO:0000256" key="3">
    <source>
        <dbReference type="ARBA" id="ARBA00004442"/>
    </source>
</evidence>
<comment type="function">
    <text evidence="1">Assembles around the rod to form the L-ring and probably protects the motor/basal body from shearing forces during rotation.</text>
</comment>
<dbReference type="eggNOG" id="COG2063">
    <property type="taxonomic scope" value="Bacteria"/>
</dbReference>
<dbReference type="PANTHER" id="PTHR34933:SF1">
    <property type="entry name" value="FLAGELLAR L-RING PROTEIN"/>
    <property type="match status" value="1"/>
</dbReference>
<evidence type="ECO:0000256" key="1">
    <source>
        <dbReference type="ARBA" id="ARBA00002591"/>
    </source>
</evidence>
<dbReference type="PANTHER" id="PTHR34933">
    <property type="entry name" value="FLAGELLAR L-RING PROTEIN"/>
    <property type="match status" value="1"/>
</dbReference>
<evidence type="ECO:0000256" key="8">
    <source>
        <dbReference type="ARBA" id="ARBA00023237"/>
    </source>
</evidence>
<protein>
    <submittedName>
        <fullName evidence="10">Flagellar L-ring protein</fullName>
    </submittedName>
</protein>
<dbReference type="GO" id="GO:0009279">
    <property type="term" value="C:cell outer membrane"/>
    <property type="evidence" value="ECO:0007669"/>
    <property type="project" value="UniProtKB-SubCell"/>
</dbReference>
<keyword evidence="5 9" id="KW-0732">Signal</keyword>
<keyword evidence="10" id="KW-0966">Cell projection</keyword>
<keyword evidence="7" id="KW-0975">Bacterial flagellum</keyword>
<evidence type="ECO:0000313" key="11">
    <source>
        <dbReference type="Proteomes" id="UP000017148"/>
    </source>
</evidence>
<proteinExistence type="inferred from homology"/>
<dbReference type="STRING" id="1313304.CALK_0154"/>
<name>U7DEJ9_9BACT</name>
<evidence type="ECO:0000256" key="9">
    <source>
        <dbReference type="SAM" id="SignalP"/>
    </source>
</evidence>
<evidence type="ECO:0000256" key="2">
    <source>
        <dbReference type="ARBA" id="ARBA00004117"/>
    </source>
</evidence>
<reference evidence="10 11" key="1">
    <citation type="journal article" date="2013" name="Environ. Microbiol.">
        <title>Genome analysis of Chitinivibrio alkaliphilus gen. nov., sp. nov., a novel extremely haloalkaliphilic anaerobic chitinolytic bacterium from the candidate phylum Termite Group 3.</title>
        <authorList>
            <person name="Sorokin D.Y."/>
            <person name="Gumerov V.M."/>
            <person name="Rakitin A.L."/>
            <person name="Beletsky A.V."/>
            <person name="Damste J.S."/>
            <person name="Muyzer G."/>
            <person name="Mardanov A.V."/>
            <person name="Ravin N.V."/>
        </authorList>
    </citation>
    <scope>NUCLEOTIDE SEQUENCE [LARGE SCALE GENOMIC DNA]</scope>
    <source>
        <strain evidence="10 11">ACht1</strain>
    </source>
</reference>
<comment type="similarity">
    <text evidence="4">Belongs to the FlgH family.</text>
</comment>
<keyword evidence="10" id="KW-0282">Flagellum</keyword>
<comment type="caution">
    <text evidence="10">The sequence shown here is derived from an EMBL/GenBank/DDBJ whole genome shotgun (WGS) entry which is preliminary data.</text>
</comment>
<evidence type="ECO:0000256" key="6">
    <source>
        <dbReference type="ARBA" id="ARBA00023136"/>
    </source>
</evidence>
<sequence length="187" mass="20381">MKHVISLLMLFCTVFPLTAMRVQSMYTNHRALREGDILTVLVQENAEAGTSANTKTRNQGGVNVNGGGGSGLLGFIPRFGTSGEFGAEYDGSGDTKRRGDFRTTISVRVEEVLQNGNLMIQGSKRVKINEEEQLIDLSGVIHPSTISPKNTVYSSNIADAKITYSGQGSNADAQRPGFITRFFNWLF</sequence>
<dbReference type="AlphaFoldDB" id="U7DEJ9"/>
<feature type="signal peptide" evidence="9">
    <location>
        <begin position="1"/>
        <end position="19"/>
    </location>
</feature>
<keyword evidence="10" id="KW-0969">Cilium</keyword>
<dbReference type="GO" id="GO:0071973">
    <property type="term" value="P:bacterial-type flagellum-dependent cell motility"/>
    <property type="evidence" value="ECO:0007669"/>
    <property type="project" value="InterPro"/>
</dbReference>
<evidence type="ECO:0000256" key="7">
    <source>
        <dbReference type="ARBA" id="ARBA00023143"/>
    </source>
</evidence>
<dbReference type="InterPro" id="IPR000527">
    <property type="entry name" value="Flag_Lring"/>
</dbReference>
<dbReference type="RefSeq" id="WP_022635716.1">
    <property type="nucleotide sequence ID" value="NZ_ASJR01000001.1"/>
</dbReference>
<gene>
    <name evidence="10" type="ORF">CALK_0154</name>
</gene>
<dbReference type="GO" id="GO:0009427">
    <property type="term" value="C:bacterial-type flagellum basal body, distal rod, L ring"/>
    <property type="evidence" value="ECO:0007669"/>
    <property type="project" value="InterPro"/>
</dbReference>
<comment type="subcellular location">
    <subcellularLocation>
        <location evidence="2">Bacterial flagellum basal body</location>
    </subcellularLocation>
    <subcellularLocation>
        <location evidence="3">Cell outer membrane</location>
    </subcellularLocation>
</comment>
<evidence type="ECO:0000256" key="4">
    <source>
        <dbReference type="ARBA" id="ARBA00006929"/>
    </source>
</evidence>
<keyword evidence="11" id="KW-1185">Reference proteome</keyword>
<dbReference type="GO" id="GO:0003774">
    <property type="term" value="F:cytoskeletal motor activity"/>
    <property type="evidence" value="ECO:0007669"/>
    <property type="project" value="InterPro"/>
</dbReference>
<keyword evidence="6" id="KW-0472">Membrane</keyword>
<dbReference type="OrthoDB" id="9789463at2"/>
<dbReference type="EMBL" id="ASJR01000001">
    <property type="protein sequence ID" value="ERP39356.1"/>
    <property type="molecule type" value="Genomic_DNA"/>
</dbReference>
<dbReference type="Proteomes" id="UP000017148">
    <property type="component" value="Unassembled WGS sequence"/>
</dbReference>
<evidence type="ECO:0000256" key="5">
    <source>
        <dbReference type="ARBA" id="ARBA00022729"/>
    </source>
</evidence>
<feature type="chain" id="PRO_5004682462" evidence="9">
    <location>
        <begin position="20"/>
        <end position="187"/>
    </location>
</feature>
<evidence type="ECO:0000313" key="10">
    <source>
        <dbReference type="EMBL" id="ERP39356.1"/>
    </source>
</evidence>
<dbReference type="Pfam" id="PF02107">
    <property type="entry name" value="FlgH"/>
    <property type="match status" value="1"/>
</dbReference>
<keyword evidence="8" id="KW-0998">Cell outer membrane</keyword>
<organism evidence="10 11">
    <name type="scientific">Chitinivibrio alkaliphilus ACht1</name>
    <dbReference type="NCBI Taxonomy" id="1313304"/>
    <lineage>
        <taxon>Bacteria</taxon>
        <taxon>Pseudomonadati</taxon>
        <taxon>Fibrobacterota</taxon>
        <taxon>Chitinivibrionia</taxon>
        <taxon>Chitinivibrionales</taxon>
        <taxon>Chitinivibrionaceae</taxon>
        <taxon>Chitinivibrio</taxon>
    </lineage>
</organism>